<reference evidence="8 9" key="1">
    <citation type="submission" date="2019-03" db="EMBL/GenBank/DDBJ databases">
        <title>Porphyromonas levii Isolated from the Uterus of Dairy Cows.</title>
        <authorList>
            <person name="Francis A.M."/>
        </authorList>
    </citation>
    <scope>NUCLEOTIDE SEQUENCE [LARGE SCALE GENOMIC DNA]</scope>
    <source>
        <strain evidence="8 9">AF5678</strain>
    </source>
</reference>
<keyword evidence="5" id="KW-0482">Metalloprotease</keyword>
<dbReference type="Proteomes" id="UP000297225">
    <property type="component" value="Unassembled WGS sequence"/>
</dbReference>
<dbReference type="GO" id="GO:0006508">
    <property type="term" value="P:proteolysis"/>
    <property type="evidence" value="ECO:0007669"/>
    <property type="project" value="UniProtKB-KW"/>
</dbReference>
<feature type="domain" description="Peptidase M16 C-terminal" evidence="7">
    <location>
        <begin position="238"/>
        <end position="408"/>
    </location>
</feature>
<dbReference type="SUPFAM" id="SSF63411">
    <property type="entry name" value="LuxS/MPP-like metallohydrolase"/>
    <property type="match status" value="4"/>
</dbReference>
<accession>A0A4Y8WR93</accession>
<keyword evidence="2" id="KW-0645">Protease</keyword>
<gene>
    <name evidence="8" type="ORF">E4P47_01450</name>
</gene>
<dbReference type="OrthoDB" id="9811314at2"/>
<dbReference type="STRING" id="1122973.GCA_000379925_01522"/>
<dbReference type="Gene3D" id="3.30.830.10">
    <property type="entry name" value="Metalloenzyme, LuxS/M16 peptidase-like"/>
    <property type="match status" value="4"/>
</dbReference>
<protein>
    <submittedName>
        <fullName evidence="8">Insulinase family protein</fullName>
    </submittedName>
</protein>
<keyword evidence="9" id="KW-1185">Reference proteome</keyword>
<evidence type="ECO:0000259" key="6">
    <source>
        <dbReference type="Pfam" id="PF00675"/>
    </source>
</evidence>
<comment type="similarity">
    <text evidence="1">Belongs to the peptidase M16 family.</text>
</comment>
<dbReference type="RefSeq" id="WP_134849097.1">
    <property type="nucleotide sequence ID" value="NZ_CP197400.1"/>
</dbReference>
<dbReference type="InterPro" id="IPR011765">
    <property type="entry name" value="Pept_M16_N"/>
</dbReference>
<dbReference type="InterPro" id="IPR011249">
    <property type="entry name" value="Metalloenz_LuxS/M16"/>
</dbReference>
<dbReference type="InterPro" id="IPR050626">
    <property type="entry name" value="Peptidase_M16"/>
</dbReference>
<evidence type="ECO:0000256" key="4">
    <source>
        <dbReference type="ARBA" id="ARBA00022833"/>
    </source>
</evidence>
<name>A0A4Y8WR93_9PORP</name>
<dbReference type="EMBL" id="SPNC01000010">
    <property type="protein sequence ID" value="TFH96918.1"/>
    <property type="molecule type" value="Genomic_DNA"/>
</dbReference>
<dbReference type="PANTHER" id="PTHR43690:SF17">
    <property type="entry name" value="PROTEIN YHJJ"/>
    <property type="match status" value="1"/>
</dbReference>
<dbReference type="GO" id="GO:0008237">
    <property type="term" value="F:metallopeptidase activity"/>
    <property type="evidence" value="ECO:0007669"/>
    <property type="project" value="UniProtKB-KW"/>
</dbReference>
<sequence>MKPLLFLTATIMTINVSLAQTEMVEELTLSNGLTVWLSHDSSEPKVYGTVAVRAGAKHSPNTGIAHYFEHIMFKGTKRIGTVDYAKEQPILAEIANQYTLLKQANSAAERQEIQKKINQLNIEATQYAIPNEFNRLITKYGGTGLNAGTSYDYTVFFNTFSPEYLEHWCELNSERMVAPVFRLFQSELETVYEEKNMYSDNMGTQPMQEVMKRVCAPHPYQFPIIGSTEALKSPDLHAMKEFFHTYYRAGNMALILVGDFKREGLEELLERTFGKIAPGNAPKEEMPKPKPFKGHERLDVKLPIPFVSGAAYLWQTVPNTHPDQITLSLIQSLLSNEGKTGLLNKLTIEGDIMGASPIATALNDHGVFGFFAVPKLLHSRKKAVAMVMKEIDKIKRGDFTDKQLQEVKLIIEREYLQQIESIEKRSNLLRDLYAQGRTWDSFSQDLVRLRSLTKEEVMRVANLYLGSDFLEIRKKTGRYPKEHLNKPPYQPVVAPNQGAQSDFARHLDSLPISDIPIRALDFTRDIERRTLTGNGLVQLFKTTNKENDLFTLDLLYFQQATKHPRLEVLEYYLDLVGGGGWSNHEFNSELQALGASVTFESRDSFFVIKLTGFDHHFNESIALLSRFLFDVQAEKKAMKKLMESKSLSDRATKKDPTTLSKRLLELARYGEDAPYKTSISKSELKKIKPADLIEELQQLLRSEVDIHYTGSLDIDTIAPQIVQALHANDITTKGEGYSHIPSIVQQQSRVLFAHEPSATQAIIKIYLPLGTLKKEQKAAIRLYNSYFGSGMSSLLFQEVREFRSLAYGVGGYADFAPATIANGKTDYVITLSTQADKVVQALKLVAELIERAPDDVNRYANARQGLLSMARTYYPTLRLRSRQIRSLERQGYSKDISLMIQEELQHLTQEQIISAHEQLVKGKPITITIVGNRKHIDLQALGKLYPIKEVKIAHLID</sequence>
<evidence type="ECO:0000256" key="3">
    <source>
        <dbReference type="ARBA" id="ARBA00022801"/>
    </source>
</evidence>
<evidence type="ECO:0000313" key="9">
    <source>
        <dbReference type="Proteomes" id="UP000297225"/>
    </source>
</evidence>
<dbReference type="PANTHER" id="PTHR43690">
    <property type="entry name" value="NARDILYSIN"/>
    <property type="match status" value="1"/>
</dbReference>
<dbReference type="Pfam" id="PF05193">
    <property type="entry name" value="Peptidase_M16_C"/>
    <property type="match status" value="2"/>
</dbReference>
<proteinExistence type="inferred from homology"/>
<dbReference type="GO" id="GO:0046872">
    <property type="term" value="F:metal ion binding"/>
    <property type="evidence" value="ECO:0007669"/>
    <property type="project" value="InterPro"/>
</dbReference>
<evidence type="ECO:0000256" key="5">
    <source>
        <dbReference type="ARBA" id="ARBA00023049"/>
    </source>
</evidence>
<dbReference type="AlphaFoldDB" id="A0A4Y8WR93"/>
<keyword evidence="4" id="KW-0862">Zinc</keyword>
<dbReference type="Pfam" id="PF00675">
    <property type="entry name" value="Peptidase_M16"/>
    <property type="match status" value="1"/>
</dbReference>
<keyword evidence="3" id="KW-0378">Hydrolase</keyword>
<feature type="domain" description="Peptidase M16 C-terminal" evidence="7">
    <location>
        <begin position="741"/>
        <end position="852"/>
    </location>
</feature>
<evidence type="ECO:0000256" key="2">
    <source>
        <dbReference type="ARBA" id="ARBA00022670"/>
    </source>
</evidence>
<feature type="domain" description="Peptidase M16 N-terminal" evidence="6">
    <location>
        <begin position="35"/>
        <end position="79"/>
    </location>
</feature>
<organism evidence="8 9">
    <name type="scientific">Porphyromonas levii</name>
    <dbReference type="NCBI Taxonomy" id="28114"/>
    <lineage>
        <taxon>Bacteria</taxon>
        <taxon>Pseudomonadati</taxon>
        <taxon>Bacteroidota</taxon>
        <taxon>Bacteroidia</taxon>
        <taxon>Bacteroidales</taxon>
        <taxon>Porphyromonadaceae</taxon>
        <taxon>Porphyromonas</taxon>
    </lineage>
</organism>
<comment type="caution">
    <text evidence="8">The sequence shown here is derived from an EMBL/GenBank/DDBJ whole genome shotgun (WGS) entry which is preliminary data.</text>
</comment>
<evidence type="ECO:0000313" key="8">
    <source>
        <dbReference type="EMBL" id="TFH96918.1"/>
    </source>
</evidence>
<evidence type="ECO:0000259" key="7">
    <source>
        <dbReference type="Pfam" id="PF05193"/>
    </source>
</evidence>
<dbReference type="InterPro" id="IPR007863">
    <property type="entry name" value="Peptidase_M16_C"/>
</dbReference>
<evidence type="ECO:0000256" key="1">
    <source>
        <dbReference type="ARBA" id="ARBA00007261"/>
    </source>
</evidence>